<evidence type="ECO:0000256" key="1">
    <source>
        <dbReference type="SAM" id="MobiDB-lite"/>
    </source>
</evidence>
<dbReference type="Proteomes" id="UP000257109">
    <property type="component" value="Unassembled WGS sequence"/>
</dbReference>
<feature type="region of interest" description="Disordered" evidence="1">
    <location>
        <begin position="1"/>
        <end position="27"/>
    </location>
</feature>
<protein>
    <recommendedName>
        <fullName evidence="4">Retrotransposon gag domain-containing protein</fullName>
    </recommendedName>
</protein>
<sequence length="118" mass="14471">MRREQESYRERRYVEEPRNRYEEEHHRERELRSRFVQASYARDLYNRVQCMYQQSKSVEDYHMDMEVALIRANVLESNETTMAHFLHELNIDILDIVKLYHYASLNDLVHHGIKVEAQ</sequence>
<reference evidence="2" key="1">
    <citation type="submission" date="2018-05" db="EMBL/GenBank/DDBJ databases">
        <title>Draft genome of Mucuna pruriens seed.</title>
        <authorList>
            <person name="Nnadi N.E."/>
            <person name="Vos R."/>
            <person name="Hasami M.H."/>
            <person name="Devisetty U.K."/>
            <person name="Aguiy J.C."/>
        </authorList>
    </citation>
    <scope>NUCLEOTIDE SEQUENCE [LARGE SCALE GENOMIC DNA]</scope>
    <source>
        <strain evidence="2">JCA_2017</strain>
    </source>
</reference>
<dbReference type="EMBL" id="QJKJ01001894">
    <property type="protein sequence ID" value="RDY05367.1"/>
    <property type="molecule type" value="Genomic_DNA"/>
</dbReference>
<dbReference type="PANTHER" id="PTHR35046">
    <property type="entry name" value="ZINC KNUCKLE (CCHC-TYPE) FAMILY PROTEIN"/>
    <property type="match status" value="1"/>
</dbReference>
<gene>
    <name evidence="2" type="ORF">CR513_10805</name>
</gene>
<accession>A0A371HRH0</accession>
<evidence type="ECO:0008006" key="4">
    <source>
        <dbReference type="Google" id="ProtNLM"/>
    </source>
</evidence>
<comment type="caution">
    <text evidence="2">The sequence shown here is derived from an EMBL/GenBank/DDBJ whole genome shotgun (WGS) entry which is preliminary data.</text>
</comment>
<feature type="non-terminal residue" evidence="2">
    <location>
        <position position="1"/>
    </location>
</feature>
<proteinExistence type="predicted"/>
<dbReference type="AlphaFoldDB" id="A0A371HRH0"/>
<name>A0A371HRH0_MUCPR</name>
<organism evidence="2 3">
    <name type="scientific">Mucuna pruriens</name>
    <name type="common">Velvet bean</name>
    <name type="synonym">Dolichos pruriens</name>
    <dbReference type="NCBI Taxonomy" id="157652"/>
    <lineage>
        <taxon>Eukaryota</taxon>
        <taxon>Viridiplantae</taxon>
        <taxon>Streptophyta</taxon>
        <taxon>Embryophyta</taxon>
        <taxon>Tracheophyta</taxon>
        <taxon>Spermatophyta</taxon>
        <taxon>Magnoliopsida</taxon>
        <taxon>eudicotyledons</taxon>
        <taxon>Gunneridae</taxon>
        <taxon>Pentapetalae</taxon>
        <taxon>rosids</taxon>
        <taxon>fabids</taxon>
        <taxon>Fabales</taxon>
        <taxon>Fabaceae</taxon>
        <taxon>Papilionoideae</taxon>
        <taxon>50 kb inversion clade</taxon>
        <taxon>NPAAA clade</taxon>
        <taxon>indigoferoid/millettioid clade</taxon>
        <taxon>Phaseoleae</taxon>
        <taxon>Mucuna</taxon>
    </lineage>
</organism>
<dbReference type="PANTHER" id="PTHR35046:SF9">
    <property type="entry name" value="RNA-DIRECTED DNA POLYMERASE"/>
    <property type="match status" value="1"/>
</dbReference>
<keyword evidence="3" id="KW-1185">Reference proteome</keyword>
<evidence type="ECO:0000313" key="2">
    <source>
        <dbReference type="EMBL" id="RDY05367.1"/>
    </source>
</evidence>
<evidence type="ECO:0000313" key="3">
    <source>
        <dbReference type="Proteomes" id="UP000257109"/>
    </source>
</evidence>